<feature type="non-terminal residue" evidence="3">
    <location>
        <position position="100"/>
    </location>
</feature>
<dbReference type="EMBL" id="GL194132">
    <property type="protein sequence ID" value="EFB13527.1"/>
    <property type="molecule type" value="Genomic_DNA"/>
</dbReference>
<evidence type="ECO:0008006" key="4">
    <source>
        <dbReference type="Google" id="ProtNLM"/>
    </source>
</evidence>
<feature type="transmembrane region" description="Helical" evidence="2">
    <location>
        <begin position="73"/>
        <end position="95"/>
    </location>
</feature>
<dbReference type="GO" id="GO:0032588">
    <property type="term" value="C:trans-Golgi network membrane"/>
    <property type="evidence" value="ECO:0007669"/>
    <property type="project" value="TreeGrafter"/>
</dbReference>
<dbReference type="InterPro" id="IPR051111">
    <property type="entry name" value="Ca-binding_regulatory"/>
</dbReference>
<accession>D2I292</accession>
<organism evidence="3">
    <name type="scientific">Ailuropoda melanoleuca</name>
    <name type="common">Giant panda</name>
    <dbReference type="NCBI Taxonomy" id="9646"/>
    <lineage>
        <taxon>Eukaryota</taxon>
        <taxon>Metazoa</taxon>
        <taxon>Chordata</taxon>
        <taxon>Craniata</taxon>
        <taxon>Vertebrata</taxon>
        <taxon>Euteleostomi</taxon>
        <taxon>Mammalia</taxon>
        <taxon>Eutheria</taxon>
        <taxon>Laurasiatheria</taxon>
        <taxon>Carnivora</taxon>
        <taxon>Caniformia</taxon>
        <taxon>Ursidae</taxon>
        <taxon>Ailuropoda</taxon>
    </lineage>
</organism>
<keyword evidence="2" id="KW-0812">Transmembrane</keyword>
<evidence type="ECO:0000313" key="3">
    <source>
        <dbReference type="EMBL" id="EFB13527.1"/>
    </source>
</evidence>
<reference evidence="3" key="1">
    <citation type="journal article" date="2010" name="Nature">
        <title>The sequence and de novo assembly of the giant panda genome.</title>
        <authorList>
            <person name="Li R."/>
            <person name="Fan W."/>
            <person name="Tian G."/>
            <person name="Zhu H."/>
            <person name="He L."/>
            <person name="Cai J."/>
            <person name="Huang Q."/>
            <person name="Cai Q."/>
            <person name="Li B."/>
            <person name="Bai Y."/>
            <person name="Zhang Z."/>
            <person name="Zhang Y."/>
            <person name="Wang W."/>
            <person name="Li J."/>
            <person name="Wei F."/>
            <person name="Li H."/>
            <person name="Jian M."/>
            <person name="Li J."/>
            <person name="Zhang Z."/>
            <person name="Nielsen R."/>
            <person name="Li D."/>
            <person name="Gu W."/>
            <person name="Yang Z."/>
            <person name="Xuan Z."/>
            <person name="Ryder O.A."/>
            <person name="Leung F.C."/>
            <person name="Zhou Y."/>
            <person name="Cao J."/>
            <person name="Sun X."/>
            <person name="Fu Y."/>
            <person name="Fang X."/>
            <person name="Guo X."/>
            <person name="Wang B."/>
            <person name="Hou R."/>
            <person name="Shen F."/>
            <person name="Mu B."/>
            <person name="Ni P."/>
            <person name="Lin R."/>
            <person name="Qian W."/>
            <person name="Wang G."/>
            <person name="Yu C."/>
            <person name="Nie W."/>
            <person name="Wang J."/>
            <person name="Wu Z."/>
            <person name="Liang H."/>
            <person name="Min J."/>
            <person name="Wu Q."/>
            <person name="Cheng S."/>
            <person name="Ruan J."/>
            <person name="Wang M."/>
            <person name="Shi Z."/>
            <person name="Wen M."/>
            <person name="Liu B."/>
            <person name="Ren X."/>
            <person name="Zheng H."/>
            <person name="Dong D."/>
            <person name="Cook K."/>
            <person name="Shan G."/>
            <person name="Zhang H."/>
            <person name="Kosiol C."/>
            <person name="Xie X."/>
            <person name="Lu Z."/>
            <person name="Zheng H."/>
            <person name="Li Y."/>
            <person name="Steiner C.C."/>
            <person name="Lam T.T."/>
            <person name="Lin S."/>
            <person name="Zhang Q."/>
            <person name="Li G."/>
            <person name="Tian J."/>
            <person name="Gong T."/>
            <person name="Liu H."/>
            <person name="Zhang D."/>
            <person name="Fang L."/>
            <person name="Ye C."/>
            <person name="Zhang J."/>
            <person name="Hu W."/>
            <person name="Xu A."/>
            <person name="Ren Y."/>
            <person name="Zhang G."/>
            <person name="Bruford M.W."/>
            <person name="Li Q."/>
            <person name="Ma L."/>
            <person name="Guo Y."/>
            <person name="An N."/>
            <person name="Hu Y."/>
            <person name="Zheng Y."/>
            <person name="Shi Y."/>
            <person name="Li Z."/>
            <person name="Liu Q."/>
            <person name="Chen Y."/>
            <person name="Zhao J."/>
            <person name="Qu N."/>
            <person name="Zhao S."/>
            <person name="Tian F."/>
            <person name="Wang X."/>
            <person name="Wang H."/>
            <person name="Xu L."/>
            <person name="Liu X."/>
            <person name="Vinar T."/>
            <person name="Wang Y."/>
            <person name="Lam T.W."/>
            <person name="Yiu S.M."/>
            <person name="Liu S."/>
            <person name="Zhang H."/>
            <person name="Li D."/>
            <person name="Huang Y."/>
            <person name="Wang X."/>
            <person name="Yang G."/>
            <person name="Jiang Z."/>
            <person name="Wang J."/>
            <person name="Qin N."/>
            <person name="Li L."/>
            <person name="Li J."/>
            <person name="Bolund L."/>
            <person name="Kristiansen K."/>
            <person name="Wong G.K."/>
            <person name="Olson M."/>
            <person name="Zhang X."/>
            <person name="Li S."/>
            <person name="Yang H."/>
            <person name="Wang J."/>
            <person name="Wang J."/>
        </authorList>
    </citation>
    <scope>NUCLEOTIDE SEQUENCE [LARGE SCALE GENOMIC DNA]</scope>
</reference>
<feature type="non-terminal residue" evidence="3">
    <location>
        <position position="1"/>
    </location>
</feature>
<evidence type="ECO:0000256" key="1">
    <source>
        <dbReference type="ARBA" id="ARBA00022737"/>
    </source>
</evidence>
<gene>
    <name evidence="3" type="ORF">PANDA_019488</name>
</gene>
<dbReference type="AlphaFoldDB" id="D2I292"/>
<name>D2I292_AILME</name>
<dbReference type="InParanoid" id="D2I292"/>
<evidence type="ECO:0000256" key="2">
    <source>
        <dbReference type="SAM" id="Phobius"/>
    </source>
</evidence>
<keyword evidence="2" id="KW-0472">Membrane</keyword>
<sequence>SVSPQFDMQRMTLEELKHILYHAFRDHLTMKDIENIIINEEESLQETSENCQTEFEGAVHSQKQNRQTCVRKSLICAFAMAFIISVMLIAANQILRSGME</sequence>
<keyword evidence="1" id="KW-0677">Repeat</keyword>
<keyword evidence="2" id="KW-1133">Transmembrane helix</keyword>
<dbReference type="PANTHER" id="PTHR46311">
    <property type="entry name" value="CALCIUM-BINDING PROTEIN 8-RELATED"/>
    <property type="match status" value="1"/>
</dbReference>
<dbReference type="PANTHER" id="PTHR46311:SF3">
    <property type="entry name" value="CALCIUM-BINDING PROTEIN 8"/>
    <property type="match status" value="1"/>
</dbReference>
<protein>
    <recommendedName>
        <fullName evidence="4">Calcium-binding protein 8</fullName>
    </recommendedName>
</protein>
<proteinExistence type="predicted"/>